<dbReference type="Gene3D" id="1.10.1760.20">
    <property type="match status" value="1"/>
</dbReference>
<dbReference type="Pfam" id="PF07155">
    <property type="entry name" value="ECF-ribofla_trS"/>
    <property type="match status" value="1"/>
</dbReference>
<comment type="caution">
    <text evidence="4">The sequence shown here is derived from an EMBL/GenBank/DDBJ whole genome shotgun (WGS) entry which is preliminary data.</text>
</comment>
<feature type="transmembrane region" description="Helical" evidence="3">
    <location>
        <begin position="12"/>
        <end position="31"/>
    </location>
</feature>
<dbReference type="EMBL" id="JBHTOP010000004">
    <property type="protein sequence ID" value="MFD1671084.1"/>
    <property type="molecule type" value="Genomic_DNA"/>
</dbReference>
<gene>
    <name evidence="4" type="ORF">ACFQ5M_03115</name>
</gene>
<sequence length="168" mass="18030">MTKRLSTTQVVYLALLIALNVTIARVFLIPVPMTRGNINLCDAGIFIAAMLYGRKQGAIVGGLSGLLLDLISGYAQYMIFSLIVHGLEGYIAGFLAEKGKNSRAARFTGMGIGVIVMVIGYAITDTILYNWSAGFLSIPMNVIQGIAGGLVAYPLFVSIRKFAPRLSH</sequence>
<feature type="transmembrane region" description="Helical" evidence="3">
    <location>
        <begin position="107"/>
        <end position="129"/>
    </location>
</feature>
<feature type="transmembrane region" description="Helical" evidence="3">
    <location>
        <begin position="38"/>
        <end position="54"/>
    </location>
</feature>
<accession>A0ABW4J3X1</accession>
<reference evidence="5" key="1">
    <citation type="journal article" date="2019" name="Int. J. Syst. Evol. Microbiol.">
        <title>The Global Catalogue of Microorganisms (GCM) 10K type strain sequencing project: providing services to taxonomists for standard genome sequencing and annotation.</title>
        <authorList>
            <consortium name="The Broad Institute Genomics Platform"/>
            <consortium name="The Broad Institute Genome Sequencing Center for Infectious Disease"/>
            <person name="Wu L."/>
            <person name="Ma J."/>
        </authorList>
    </citation>
    <scope>NUCLEOTIDE SEQUENCE [LARGE SCALE GENOMIC DNA]</scope>
    <source>
        <strain evidence="5">CCM 8896</strain>
    </source>
</reference>
<evidence type="ECO:0000313" key="4">
    <source>
        <dbReference type="EMBL" id="MFD1671084.1"/>
    </source>
</evidence>
<dbReference type="InterPro" id="IPR009825">
    <property type="entry name" value="ECF_substrate-spec-like"/>
</dbReference>
<keyword evidence="5" id="KW-1185">Reference proteome</keyword>
<evidence type="ECO:0000256" key="2">
    <source>
        <dbReference type="ARBA" id="ARBA00022989"/>
    </source>
</evidence>
<feature type="transmembrane region" description="Helical" evidence="3">
    <location>
        <begin position="74"/>
        <end position="95"/>
    </location>
</feature>
<dbReference type="Proteomes" id="UP001597267">
    <property type="component" value="Unassembled WGS sequence"/>
</dbReference>
<name>A0ABW4J3X1_9LACO</name>
<dbReference type="RefSeq" id="WP_125714944.1">
    <property type="nucleotide sequence ID" value="NZ_JBHTOP010000004.1"/>
</dbReference>
<dbReference type="PANTHER" id="PTHR37815:SF3">
    <property type="entry name" value="UPF0397 PROTEIN SPR0429"/>
    <property type="match status" value="1"/>
</dbReference>
<organism evidence="4 5">
    <name type="scientific">Agrilactobacillus yilanensis</name>
    <dbReference type="NCBI Taxonomy" id="2485997"/>
    <lineage>
        <taxon>Bacteria</taxon>
        <taxon>Bacillati</taxon>
        <taxon>Bacillota</taxon>
        <taxon>Bacilli</taxon>
        <taxon>Lactobacillales</taxon>
        <taxon>Lactobacillaceae</taxon>
        <taxon>Agrilactobacillus</taxon>
    </lineage>
</organism>
<evidence type="ECO:0000256" key="3">
    <source>
        <dbReference type="SAM" id="Phobius"/>
    </source>
</evidence>
<dbReference type="PANTHER" id="PTHR37815">
    <property type="entry name" value="UPF0397 PROTEIN BC_2624-RELATED"/>
    <property type="match status" value="1"/>
</dbReference>
<protein>
    <submittedName>
        <fullName evidence="4">ECF transporter S component</fullName>
    </submittedName>
</protein>
<keyword evidence="2 3" id="KW-1133">Transmembrane helix</keyword>
<evidence type="ECO:0000256" key="1">
    <source>
        <dbReference type="ARBA" id="ARBA00022692"/>
    </source>
</evidence>
<proteinExistence type="predicted"/>
<keyword evidence="1 3" id="KW-0812">Transmembrane</keyword>
<feature type="transmembrane region" description="Helical" evidence="3">
    <location>
        <begin position="135"/>
        <end position="156"/>
    </location>
</feature>
<evidence type="ECO:0000313" key="5">
    <source>
        <dbReference type="Proteomes" id="UP001597267"/>
    </source>
</evidence>
<keyword evidence="3" id="KW-0472">Membrane</keyword>